<proteinExistence type="predicted"/>
<organism evidence="1 2">
    <name type="scientific">Alloyangia pacifica</name>
    <dbReference type="NCBI Taxonomy" id="311180"/>
    <lineage>
        <taxon>Bacteria</taxon>
        <taxon>Pseudomonadati</taxon>
        <taxon>Pseudomonadota</taxon>
        <taxon>Alphaproteobacteria</taxon>
        <taxon>Rhodobacterales</taxon>
        <taxon>Roseobacteraceae</taxon>
        <taxon>Alloyangia</taxon>
    </lineage>
</organism>
<keyword evidence="1" id="KW-0614">Plasmid</keyword>
<dbReference type="EMBL" id="CP022194">
    <property type="protein sequence ID" value="AWI86759.1"/>
    <property type="molecule type" value="Genomic_DNA"/>
</dbReference>
<geneLocation type="plasmid" evidence="1 2">
    <name>unnamed4</name>
</geneLocation>
<dbReference type="Proteomes" id="UP000244915">
    <property type="component" value="Plasmid unnamed4"/>
</dbReference>
<gene>
    <name evidence="1" type="ORF">CEW88_23645</name>
</gene>
<dbReference type="OrthoDB" id="9801573at2"/>
<evidence type="ECO:0000313" key="1">
    <source>
        <dbReference type="EMBL" id="AWI86759.1"/>
    </source>
</evidence>
<evidence type="ECO:0000313" key="2">
    <source>
        <dbReference type="Proteomes" id="UP000244915"/>
    </source>
</evidence>
<dbReference type="KEGG" id="ypac:CEW88_23645"/>
<dbReference type="AlphaFoldDB" id="A0A2U8HLC4"/>
<dbReference type="Gene3D" id="3.40.50.2000">
    <property type="entry name" value="Glycogen Phosphorylase B"/>
    <property type="match status" value="1"/>
</dbReference>
<sequence>MKRKTICFVSETGRADRPLLDPSVRYRAYHPSEALKKSGHFCAVYSANQFYKNPSFDYDVYIFHRPNISRGGFLEVISTLRRLGRCLIADYDDLIFGTEEIAMISSAVKNGTLTPDRASAAFANNLEALQVFDKVTASTEPLAARAREFNPGADVRVVPNIVSETMLTFHDDLGTAYRKRSPRMIGYFAGTKSHDRDFPVVEAALHRVLSENSDITLLVVGPVLVPGGIAALPNVMTAQVVNYLRLPSLMTMCATVIAPLEDSAFNACKSRVKFLEAALSGCRLVASPIPDMQAIGAEHLTLAADPNDWHEALSEPLSPSDQRSMAERNMNFLKDTYSVDELISLGDLQ</sequence>
<evidence type="ECO:0008006" key="3">
    <source>
        <dbReference type="Google" id="ProtNLM"/>
    </source>
</evidence>
<name>A0A2U8HLC4_9RHOB</name>
<dbReference type="SUPFAM" id="SSF53756">
    <property type="entry name" value="UDP-Glycosyltransferase/glycogen phosphorylase"/>
    <property type="match status" value="1"/>
</dbReference>
<accession>A0A2U8HLC4</accession>
<protein>
    <recommendedName>
        <fullName evidence="3">Glycosyltransferase</fullName>
    </recommendedName>
</protein>
<reference evidence="1 2" key="1">
    <citation type="submission" date="2017-06" db="EMBL/GenBank/DDBJ databases">
        <title>Yangia sp. YSBP01 complete genome sequence.</title>
        <authorList>
            <person name="Woo J.-H."/>
            <person name="Kim H.-S."/>
        </authorList>
    </citation>
    <scope>NUCLEOTIDE SEQUENCE [LARGE SCALE GENOMIC DNA]</scope>
    <source>
        <strain evidence="1 2">YSBP01</strain>
        <plasmid evidence="1 2">unnamed4</plasmid>
    </source>
</reference>
<dbReference type="RefSeq" id="WP_108970856.1">
    <property type="nucleotide sequence ID" value="NZ_CP022194.1"/>
</dbReference>